<dbReference type="RefSeq" id="WP_321546673.1">
    <property type="nucleotide sequence ID" value="NZ_JAXIVS010000005.1"/>
</dbReference>
<evidence type="ECO:0000313" key="2">
    <source>
        <dbReference type="EMBL" id="MDY7227945.1"/>
    </source>
</evidence>
<reference evidence="2 3" key="1">
    <citation type="submission" date="2023-12" db="EMBL/GenBank/DDBJ databases">
        <title>the genome sequence of Hyalangium sp. s54d21.</title>
        <authorList>
            <person name="Zhang X."/>
        </authorList>
    </citation>
    <scope>NUCLEOTIDE SEQUENCE [LARGE SCALE GENOMIC DNA]</scope>
    <source>
        <strain evidence="3">s54d21</strain>
    </source>
</reference>
<proteinExistence type="predicted"/>
<accession>A0ABU5H3B3</accession>
<sequence>MRTLLLLLLLLAPAGARAQYYEEHRAVSLLVGPSLGYTNALRDNRAQTGPGIYLDLGGSLTVGHDRDEVFLIARGGVTTKGGEGVLLGGFRSVYGEEELQTFFDLGATVRLFSGTWVGPRIGFGLRHALSDRLSLYGGLGLSLGFGSGLRMDAEGFTGLQWSFPINSR</sequence>
<keyword evidence="3" id="KW-1185">Reference proteome</keyword>
<dbReference type="Proteomes" id="UP001291309">
    <property type="component" value="Unassembled WGS sequence"/>
</dbReference>
<gene>
    <name evidence="2" type="ORF">SYV04_16125</name>
</gene>
<name>A0ABU5H3B3_9BACT</name>
<comment type="caution">
    <text evidence="2">The sequence shown here is derived from an EMBL/GenBank/DDBJ whole genome shotgun (WGS) entry which is preliminary data.</text>
</comment>
<evidence type="ECO:0008006" key="4">
    <source>
        <dbReference type="Google" id="ProtNLM"/>
    </source>
</evidence>
<feature type="chain" id="PRO_5045921811" description="Outer membrane protein beta-barrel domain-containing protein" evidence="1">
    <location>
        <begin position="19"/>
        <end position="168"/>
    </location>
</feature>
<protein>
    <recommendedName>
        <fullName evidence="4">Outer membrane protein beta-barrel domain-containing protein</fullName>
    </recommendedName>
</protein>
<evidence type="ECO:0000313" key="3">
    <source>
        <dbReference type="Proteomes" id="UP001291309"/>
    </source>
</evidence>
<keyword evidence="1" id="KW-0732">Signal</keyword>
<feature type="signal peptide" evidence="1">
    <location>
        <begin position="1"/>
        <end position="18"/>
    </location>
</feature>
<dbReference type="EMBL" id="JAXIVS010000005">
    <property type="protein sequence ID" value="MDY7227945.1"/>
    <property type="molecule type" value="Genomic_DNA"/>
</dbReference>
<organism evidence="2 3">
    <name type="scientific">Hyalangium rubrum</name>
    <dbReference type="NCBI Taxonomy" id="3103134"/>
    <lineage>
        <taxon>Bacteria</taxon>
        <taxon>Pseudomonadati</taxon>
        <taxon>Myxococcota</taxon>
        <taxon>Myxococcia</taxon>
        <taxon>Myxococcales</taxon>
        <taxon>Cystobacterineae</taxon>
        <taxon>Archangiaceae</taxon>
        <taxon>Hyalangium</taxon>
    </lineage>
</organism>
<evidence type="ECO:0000256" key="1">
    <source>
        <dbReference type="SAM" id="SignalP"/>
    </source>
</evidence>